<protein>
    <submittedName>
        <fullName evidence="2">Cell surface glycoprotein</fullName>
    </submittedName>
</protein>
<dbReference type="InterPro" id="IPR011048">
    <property type="entry name" value="Haem_d1_sf"/>
</dbReference>
<keyword evidence="3" id="KW-1185">Reference proteome</keyword>
<proteinExistence type="predicted"/>
<feature type="compositionally biased region" description="Acidic residues" evidence="1">
    <location>
        <begin position="28"/>
        <end position="43"/>
    </location>
</feature>
<dbReference type="PATRIC" id="fig|1227499.3.peg.4322"/>
<dbReference type="Proteomes" id="UP000011602">
    <property type="component" value="Unassembled WGS sequence"/>
</dbReference>
<dbReference type="PANTHER" id="PTHR47197">
    <property type="entry name" value="PROTEIN NIRF"/>
    <property type="match status" value="1"/>
</dbReference>
<dbReference type="STRING" id="1227499.C493_21046"/>
<dbReference type="EMBL" id="AOHZ01000099">
    <property type="protein sequence ID" value="ELY49134.1"/>
    <property type="molecule type" value="Genomic_DNA"/>
</dbReference>
<comment type="caution">
    <text evidence="2">The sequence shown here is derived from an EMBL/GenBank/DDBJ whole genome shotgun (WGS) entry which is preliminary data.</text>
</comment>
<dbReference type="InterPro" id="IPR051200">
    <property type="entry name" value="Host-pathogen_enzymatic-act"/>
</dbReference>
<sequence length="468" mass="50990">MQMDQTRRRFLVGSAATGTIALAGCLGGDDDENGDENGDEDEFDYELDPELEEGDGSYELWALDQGRDNVFIYEPAVDDGDDEGEDGGDAEFALTEFINLNELDGLPDDGIVPHMIDYSSGYEYAAIACTAGARTLVFRTEDHELVADIDTGAGSHMAAFSPDDEYIHVDAIDEGAIVRVEADLENEEFEVVDEIEVLEDETVQDAGVESGSPICHQFDSQGRSIHTLGPSYHDAGLVIVDHDEFEVTQAFSQDELPTNCGTMPHPTEDKFYLTAGLPSSEDEGVGAYYVLDTSGDEVTVEVEDESTEGIDAHGFWFTPDGEELWVLNRETNDGVVVDPDTDEVIETIDEYGPNQADEPEESDAPDIMWSSPDGEYMFVSLRGPAPLSGDPHAATGVEPGVAVLDTDTREIVDVIEPHPIDDFDDDHIELAQDDDEDGPRVPDFHAIGVRAIDDFDTVIDTSPPFNAN</sequence>
<reference evidence="2 3" key="1">
    <citation type="journal article" date="2014" name="PLoS Genet.">
        <title>Phylogenetically driven sequencing of extremely halophilic archaea reveals strategies for static and dynamic osmo-response.</title>
        <authorList>
            <person name="Becker E.A."/>
            <person name="Seitzer P.M."/>
            <person name="Tritt A."/>
            <person name="Larsen D."/>
            <person name="Krusor M."/>
            <person name="Yao A.I."/>
            <person name="Wu D."/>
            <person name="Madern D."/>
            <person name="Eisen J.A."/>
            <person name="Darling A.E."/>
            <person name="Facciotti M.T."/>
        </authorList>
    </citation>
    <scope>NUCLEOTIDE SEQUENCE [LARGE SCALE GENOMIC DNA]</scope>
    <source>
        <strain evidence="2 3">JCM 12255</strain>
    </source>
</reference>
<dbReference type="eggNOG" id="arCOG02562">
    <property type="taxonomic scope" value="Archaea"/>
</dbReference>
<dbReference type="PROSITE" id="PS51257">
    <property type="entry name" value="PROKAR_LIPOPROTEIN"/>
    <property type="match status" value="1"/>
</dbReference>
<accession>L9WI60</accession>
<dbReference type="Gene3D" id="2.130.10.10">
    <property type="entry name" value="YVTN repeat-like/Quinoprotein amine dehydrogenase"/>
    <property type="match status" value="1"/>
</dbReference>
<feature type="region of interest" description="Disordered" evidence="1">
    <location>
        <begin position="22"/>
        <end position="43"/>
    </location>
</feature>
<evidence type="ECO:0000313" key="3">
    <source>
        <dbReference type="Proteomes" id="UP000011602"/>
    </source>
</evidence>
<dbReference type="RefSeq" id="WP_007261457.1">
    <property type="nucleotide sequence ID" value="NZ_AOHZ01000099.1"/>
</dbReference>
<dbReference type="PANTHER" id="PTHR47197:SF3">
    <property type="entry name" value="DIHYDRO-HEME D1 DEHYDROGENASE"/>
    <property type="match status" value="1"/>
</dbReference>
<organism evidence="2 3">
    <name type="scientific">Natronolimnohabitans innermongolicus JCM 12255</name>
    <dbReference type="NCBI Taxonomy" id="1227499"/>
    <lineage>
        <taxon>Archaea</taxon>
        <taxon>Methanobacteriati</taxon>
        <taxon>Methanobacteriota</taxon>
        <taxon>Stenosarchaea group</taxon>
        <taxon>Halobacteria</taxon>
        <taxon>Halobacteriales</taxon>
        <taxon>Natrialbaceae</taxon>
        <taxon>Natronolimnohabitans</taxon>
    </lineage>
</organism>
<dbReference type="InterPro" id="IPR015943">
    <property type="entry name" value="WD40/YVTN_repeat-like_dom_sf"/>
</dbReference>
<evidence type="ECO:0000313" key="2">
    <source>
        <dbReference type="EMBL" id="ELY49134.1"/>
    </source>
</evidence>
<dbReference type="AlphaFoldDB" id="L9WI60"/>
<name>L9WI60_9EURY</name>
<dbReference type="SUPFAM" id="SSF51004">
    <property type="entry name" value="C-terminal (heme d1) domain of cytochrome cd1-nitrite reductase"/>
    <property type="match status" value="1"/>
</dbReference>
<gene>
    <name evidence="2" type="ORF">C493_21046</name>
</gene>
<evidence type="ECO:0000256" key="1">
    <source>
        <dbReference type="SAM" id="MobiDB-lite"/>
    </source>
</evidence>
<dbReference type="OrthoDB" id="204180at2157"/>